<feature type="compositionally biased region" description="Polar residues" evidence="1">
    <location>
        <begin position="434"/>
        <end position="451"/>
    </location>
</feature>
<protein>
    <recommendedName>
        <fullName evidence="2">Peptidase S8/S53 domain-containing protein</fullName>
    </recommendedName>
</protein>
<reference evidence="3" key="2">
    <citation type="submission" date="2010-07" db="EMBL/GenBank/DDBJ databases">
        <authorList>
            <consortium name="The Broad Institute Genome Sequencing Platform"/>
            <consortium name="Broad Institute Genome Sequencing Center for Infectious Disease"/>
            <person name="Ma L.-J."/>
            <person name="Dead R."/>
            <person name="Young S."/>
            <person name="Zeng Q."/>
            <person name="Koehrsen M."/>
            <person name="Alvarado L."/>
            <person name="Berlin A."/>
            <person name="Chapman S.B."/>
            <person name="Chen Z."/>
            <person name="Freedman E."/>
            <person name="Gellesch M."/>
            <person name="Goldberg J."/>
            <person name="Griggs A."/>
            <person name="Gujja S."/>
            <person name="Heilman E.R."/>
            <person name="Heiman D."/>
            <person name="Hepburn T."/>
            <person name="Howarth C."/>
            <person name="Jen D."/>
            <person name="Larson L."/>
            <person name="Mehta T."/>
            <person name="Neiman D."/>
            <person name="Pearson M."/>
            <person name="Roberts A."/>
            <person name="Saif S."/>
            <person name="Shea T."/>
            <person name="Shenoy N."/>
            <person name="Sisk P."/>
            <person name="Stolte C."/>
            <person name="Sykes S."/>
            <person name="Walk T."/>
            <person name="White J."/>
            <person name="Yandava C."/>
            <person name="Haas B."/>
            <person name="Nusbaum C."/>
            <person name="Birren B."/>
        </authorList>
    </citation>
    <scope>NUCLEOTIDE SEQUENCE</scope>
    <source>
        <strain evidence="3">R3-111a-1</strain>
    </source>
</reference>
<feature type="region of interest" description="Disordered" evidence="1">
    <location>
        <begin position="234"/>
        <end position="257"/>
    </location>
</feature>
<sequence length="1063" mass="116709">MAQFWQSFQDVYGDFGEASTTVDEYAIANIQSAQPEPVSVGSDADDINPTNLLRARKDVIGMIADASLSASGALVPEAESAVRARIRDCLEMESRLHRGGQDAAEAVNLLQYVLGKTDSFLNKNPLHRAKLLVQLILETNKERERRLPLLRPSGGQHPLFMAIEFDIGSKKDEEPSDLARFLCSVLDQREAADAISTQNAAGETCLHQAIRKDLDGVEEMIDLAHIEIFQCQSLPKSPPAPQQWEGPREEHDGNTPLHDALHHSKCYPAFPGCPPAVRWLFKAVMPDQAAPVTSAQPNQHRAQVQAPRPDASGPAGQANKAGQPLTRRPTLPPSSSELGANACSTCKAAAQTFLETRARRLRILEKLLQRDSHALTVHNSTGQSPYLYFTRDATKAAEAAARSTNTSLGGPGERGALKPSDVSAIAKGKGASDSGKNTEPSIALQGNQASPANKKAPMQGSVSSHELHHLRTDLLAIEITNLCQREVFELGGYEKAYQCLFPSQKAATAPTCQAEADLDVFFILDGKTQRISHTTTSNFNYLQFAPEMAKVVLSLEYNRDRVVGSLDEVWKSDQLNIINVFKWLKGRKDSPRAPGKGVRSILKLVVLDNKERPCSDETVEKCLDGLEIRYLDWNTPDLAAETLGKAKELVELDLYWSGLRAVMSGWLDTKGLSILKSLRTIRLHARPGREEAGVQLLKDLVVVSNPGQPESDRALRKVIPADKNKKPQASSGAEGRSDDSNDSTLPHPWIKAAKAMGEWLVNLDGISERPPGRDQLVKIALLDDGVDPTFHGVGRYLAHPRWPRDSSSDPKPLFLSSKQHGSKLAWLIKSVCPHVRIYVGKLTYESDNGLRQRSFSLKQAKDAIDWAVRCKVDIISMSWSVRKLSEKKGNQADDIEALKTSIDNASKANILMFCAAGDNMGNSRSDNEWLPCGWPETRSIGATDRYNGIQPYVVQRGVDYYFPGEYLFVDIDKSPTTYQAGNSGATALASGLAALVLFCMRREKLAIPKDVAKFMDRVMTNVFTSRDGTNLDKVVQSSVLIRAVNDNMELKELAGKFSAQFDG</sequence>
<dbReference type="InterPro" id="IPR000209">
    <property type="entry name" value="Peptidase_S8/S53_dom"/>
</dbReference>
<evidence type="ECO:0000259" key="2">
    <source>
        <dbReference type="Pfam" id="PF00082"/>
    </source>
</evidence>
<reference evidence="4" key="4">
    <citation type="journal article" date="2015" name="G3 (Bethesda)">
        <title>Genome sequences of three phytopathogenic species of the Magnaporthaceae family of fungi.</title>
        <authorList>
            <person name="Okagaki L.H."/>
            <person name="Nunes C.C."/>
            <person name="Sailsbery J."/>
            <person name="Clay B."/>
            <person name="Brown D."/>
            <person name="John T."/>
            <person name="Oh Y."/>
            <person name="Young N."/>
            <person name="Fitzgerald M."/>
            <person name="Haas B.J."/>
            <person name="Zeng Q."/>
            <person name="Young S."/>
            <person name="Adiconis X."/>
            <person name="Fan L."/>
            <person name="Levin J.Z."/>
            <person name="Mitchell T.K."/>
            <person name="Okubara P.A."/>
            <person name="Farman M.L."/>
            <person name="Kohn L.M."/>
            <person name="Birren B."/>
            <person name="Ma L.-J."/>
            <person name="Dean R.A."/>
        </authorList>
    </citation>
    <scope>NUCLEOTIDE SEQUENCE</scope>
    <source>
        <strain evidence="4">R3-111a-1</strain>
    </source>
</reference>
<organism evidence="3">
    <name type="scientific">Gaeumannomyces tritici (strain R3-111a-1)</name>
    <name type="common">Wheat and barley take-all root rot fungus</name>
    <name type="synonym">Gaeumannomyces graminis var. tritici</name>
    <dbReference type="NCBI Taxonomy" id="644352"/>
    <lineage>
        <taxon>Eukaryota</taxon>
        <taxon>Fungi</taxon>
        <taxon>Dikarya</taxon>
        <taxon>Ascomycota</taxon>
        <taxon>Pezizomycotina</taxon>
        <taxon>Sordariomycetes</taxon>
        <taxon>Sordariomycetidae</taxon>
        <taxon>Magnaporthales</taxon>
        <taxon>Magnaporthaceae</taxon>
        <taxon>Gaeumannomyces</taxon>
    </lineage>
</organism>
<feature type="region of interest" description="Disordered" evidence="1">
    <location>
        <begin position="291"/>
        <end position="338"/>
    </location>
</feature>
<name>J3NHM0_GAET3</name>
<gene>
    <name evidence="4" type="primary">20341215</name>
    <name evidence="3" type="ORF">GGTG_00757</name>
</gene>
<dbReference type="GO" id="GO:0004252">
    <property type="term" value="F:serine-type endopeptidase activity"/>
    <property type="evidence" value="ECO:0007669"/>
    <property type="project" value="InterPro"/>
</dbReference>
<feature type="compositionally biased region" description="Basic and acidic residues" evidence="1">
    <location>
        <begin position="710"/>
        <end position="725"/>
    </location>
</feature>
<dbReference type="HOGENOM" id="CLU_275467_0_0_1"/>
<proteinExistence type="predicted"/>
<dbReference type="OrthoDB" id="5093543at2759"/>
<accession>J3NHM0</accession>
<dbReference type="eggNOG" id="ENOG502S098">
    <property type="taxonomic scope" value="Eukaryota"/>
</dbReference>
<evidence type="ECO:0000313" key="4">
    <source>
        <dbReference type="EnsemblFungi" id="EJT80763"/>
    </source>
</evidence>
<evidence type="ECO:0000313" key="5">
    <source>
        <dbReference type="Proteomes" id="UP000006039"/>
    </source>
</evidence>
<feature type="region of interest" description="Disordered" evidence="1">
    <location>
        <begin position="400"/>
        <end position="459"/>
    </location>
</feature>
<dbReference type="VEuPathDB" id="FungiDB:GGTG_00757"/>
<keyword evidence="5" id="KW-1185">Reference proteome</keyword>
<dbReference type="GeneID" id="20341215"/>
<dbReference type="STRING" id="644352.J3NHM0"/>
<feature type="region of interest" description="Disordered" evidence="1">
    <location>
        <begin position="707"/>
        <end position="746"/>
    </location>
</feature>
<evidence type="ECO:0000313" key="3">
    <source>
        <dbReference type="EMBL" id="EJT80763.1"/>
    </source>
</evidence>
<evidence type="ECO:0000256" key="1">
    <source>
        <dbReference type="SAM" id="MobiDB-lite"/>
    </source>
</evidence>
<reference evidence="4" key="5">
    <citation type="submission" date="2018-04" db="UniProtKB">
        <authorList>
            <consortium name="EnsemblFungi"/>
        </authorList>
    </citation>
    <scope>IDENTIFICATION</scope>
    <source>
        <strain evidence="4">R3-111a-1</strain>
    </source>
</reference>
<dbReference type="GO" id="GO:0006508">
    <property type="term" value="P:proteolysis"/>
    <property type="evidence" value="ECO:0007669"/>
    <property type="project" value="InterPro"/>
</dbReference>
<dbReference type="EnsemblFungi" id="EJT80763">
    <property type="protein sequence ID" value="EJT80763"/>
    <property type="gene ID" value="GGTG_00757"/>
</dbReference>
<dbReference type="AlphaFoldDB" id="J3NHM0"/>
<dbReference type="RefSeq" id="XP_009216772.1">
    <property type="nucleotide sequence ID" value="XM_009218508.1"/>
</dbReference>
<dbReference type="Gene3D" id="3.40.50.200">
    <property type="entry name" value="Peptidase S8/S53 domain"/>
    <property type="match status" value="1"/>
</dbReference>
<reference evidence="5" key="1">
    <citation type="submission" date="2010-07" db="EMBL/GenBank/DDBJ databases">
        <title>The genome sequence of Gaeumannomyces graminis var. tritici strain R3-111a-1.</title>
        <authorList>
            <consortium name="The Broad Institute Genome Sequencing Platform"/>
            <person name="Ma L.-J."/>
            <person name="Dead R."/>
            <person name="Young S."/>
            <person name="Zeng Q."/>
            <person name="Koehrsen M."/>
            <person name="Alvarado L."/>
            <person name="Berlin A."/>
            <person name="Chapman S.B."/>
            <person name="Chen Z."/>
            <person name="Freedman E."/>
            <person name="Gellesch M."/>
            <person name="Goldberg J."/>
            <person name="Griggs A."/>
            <person name="Gujja S."/>
            <person name="Heilman E.R."/>
            <person name="Heiman D."/>
            <person name="Hepburn T."/>
            <person name="Howarth C."/>
            <person name="Jen D."/>
            <person name="Larson L."/>
            <person name="Mehta T."/>
            <person name="Neiman D."/>
            <person name="Pearson M."/>
            <person name="Roberts A."/>
            <person name="Saif S."/>
            <person name="Shea T."/>
            <person name="Shenoy N."/>
            <person name="Sisk P."/>
            <person name="Stolte C."/>
            <person name="Sykes S."/>
            <person name="Walk T."/>
            <person name="White J."/>
            <person name="Yandava C."/>
            <person name="Haas B."/>
            <person name="Nusbaum C."/>
            <person name="Birren B."/>
        </authorList>
    </citation>
    <scope>NUCLEOTIDE SEQUENCE [LARGE SCALE GENOMIC DNA]</scope>
    <source>
        <strain evidence="5">R3-111a-1</strain>
    </source>
</reference>
<dbReference type="SUPFAM" id="SSF52743">
    <property type="entry name" value="Subtilisin-like"/>
    <property type="match status" value="1"/>
</dbReference>
<reference evidence="3" key="3">
    <citation type="submission" date="2010-09" db="EMBL/GenBank/DDBJ databases">
        <title>Annotation of Gaeumannomyces graminis var. tritici R3-111a-1.</title>
        <authorList>
            <consortium name="The Broad Institute Genome Sequencing Platform"/>
            <person name="Ma L.-J."/>
            <person name="Dead R."/>
            <person name="Young S.K."/>
            <person name="Zeng Q."/>
            <person name="Gargeya S."/>
            <person name="Fitzgerald M."/>
            <person name="Haas B."/>
            <person name="Abouelleil A."/>
            <person name="Alvarado L."/>
            <person name="Arachchi H.M."/>
            <person name="Berlin A."/>
            <person name="Brown A."/>
            <person name="Chapman S.B."/>
            <person name="Chen Z."/>
            <person name="Dunbar C."/>
            <person name="Freedman E."/>
            <person name="Gearin G."/>
            <person name="Gellesch M."/>
            <person name="Goldberg J."/>
            <person name="Griggs A."/>
            <person name="Gujja S."/>
            <person name="Heiman D."/>
            <person name="Howarth C."/>
            <person name="Larson L."/>
            <person name="Lui A."/>
            <person name="MacDonald P.J.P."/>
            <person name="Mehta T."/>
            <person name="Montmayeur A."/>
            <person name="Murphy C."/>
            <person name="Neiman D."/>
            <person name="Pearson M."/>
            <person name="Priest M."/>
            <person name="Roberts A."/>
            <person name="Saif S."/>
            <person name="Shea T."/>
            <person name="Shenoy N."/>
            <person name="Sisk P."/>
            <person name="Stolte C."/>
            <person name="Sykes S."/>
            <person name="Yandava C."/>
            <person name="Wortman J."/>
            <person name="Nusbaum C."/>
            <person name="Birren B."/>
        </authorList>
    </citation>
    <scope>NUCLEOTIDE SEQUENCE</scope>
    <source>
        <strain evidence="3">R3-111a-1</strain>
    </source>
</reference>
<dbReference type="EMBL" id="GL385395">
    <property type="protein sequence ID" value="EJT80763.1"/>
    <property type="molecule type" value="Genomic_DNA"/>
</dbReference>
<dbReference type="Pfam" id="PF00082">
    <property type="entry name" value="Peptidase_S8"/>
    <property type="match status" value="1"/>
</dbReference>
<dbReference type="InterPro" id="IPR036852">
    <property type="entry name" value="Peptidase_S8/S53_dom_sf"/>
</dbReference>
<feature type="domain" description="Peptidase S8/S53" evidence="2">
    <location>
        <begin position="777"/>
        <end position="997"/>
    </location>
</feature>
<feature type="compositionally biased region" description="Polar residues" evidence="1">
    <location>
        <begin position="291"/>
        <end position="302"/>
    </location>
</feature>
<dbReference type="Proteomes" id="UP000006039">
    <property type="component" value="Unassembled WGS sequence"/>
</dbReference>